<dbReference type="HOGENOM" id="CLU_112469_0_0_2"/>
<dbReference type="Pfam" id="PF01927">
    <property type="entry name" value="Mut7-C"/>
    <property type="match status" value="1"/>
</dbReference>
<gene>
    <name evidence="2" type="ordered locus">Mpet_0836</name>
</gene>
<reference evidence="2 3" key="1">
    <citation type="journal article" date="2010" name="Stand. Genomic Sci.">
        <title>Complete genome sequence of Methanoplanus petrolearius type strain (SEBR 4847).</title>
        <authorList>
            <person name="Brambilla E."/>
            <person name="Djao O.D."/>
            <person name="Daligault H."/>
            <person name="Lapidus A."/>
            <person name="Lucas S."/>
            <person name="Hammon N."/>
            <person name="Nolan M."/>
            <person name="Tice H."/>
            <person name="Cheng J.F."/>
            <person name="Han C."/>
            <person name="Tapia R."/>
            <person name="Goodwin L."/>
            <person name="Pitluck S."/>
            <person name="Liolios K."/>
            <person name="Ivanova N."/>
            <person name="Mavromatis K."/>
            <person name="Mikhailova N."/>
            <person name="Pati A."/>
            <person name="Chen A."/>
            <person name="Palaniappan K."/>
            <person name="Land M."/>
            <person name="Hauser L."/>
            <person name="Chang Y.J."/>
            <person name="Jeffries C.D."/>
            <person name="Rohde M."/>
            <person name="Spring S."/>
            <person name="Sikorski J."/>
            <person name="Goker M."/>
            <person name="Woyke T."/>
            <person name="Bristow J."/>
            <person name="Eisen J.A."/>
            <person name="Markowitz V."/>
            <person name="Hugenholtz P."/>
            <person name="Kyrpides N.C."/>
            <person name="Klenk H.P."/>
        </authorList>
    </citation>
    <scope>NUCLEOTIDE SEQUENCE [LARGE SCALE GENOMIC DNA]</scope>
    <source>
        <strain evidence="3">DSM 11571 / OCM 486 / SEBR 4847</strain>
    </source>
</reference>
<dbReference type="Proteomes" id="UP000006565">
    <property type="component" value="Chromosome"/>
</dbReference>
<dbReference type="RefSeq" id="WP_013328785.1">
    <property type="nucleotide sequence ID" value="NC_014507.1"/>
</dbReference>
<dbReference type="PANTHER" id="PTHR39081">
    <property type="entry name" value="MUT7-C DOMAIN-CONTAINING PROTEIN"/>
    <property type="match status" value="1"/>
</dbReference>
<dbReference type="KEGG" id="mpi:Mpet_0836"/>
<sequence>MKNSFLADRMLGTLAKYLRFLDYDTLSADTLEPGNTREDTVLLGIARSDGRILLTRDRELSCRGGECVFLESEDAVGQVRQLVEEGLIDPDLTLRMHRCSVCNHVLRKAKQDEIDGCSYAPKDKAGKKFAWCPVCGRLYWMGSHAANLEEKLKEISPGKGD</sequence>
<dbReference type="PANTHER" id="PTHR39081:SF1">
    <property type="entry name" value="MUT7-C RNASE DOMAIN-CONTAINING PROTEIN"/>
    <property type="match status" value="1"/>
</dbReference>
<dbReference type="GeneID" id="9743294"/>
<dbReference type="OrthoDB" id="1266at2157"/>
<keyword evidence="3" id="KW-1185">Reference proteome</keyword>
<dbReference type="EMBL" id="CP002117">
    <property type="protein sequence ID" value="ADN35607.1"/>
    <property type="molecule type" value="Genomic_DNA"/>
</dbReference>
<dbReference type="STRING" id="679926.Mpet_0836"/>
<organism evidence="2 3">
    <name type="scientific">Methanolacinia petrolearia (strain DSM 11571 / OCM 486 / SEBR 4847)</name>
    <name type="common">Methanoplanus petrolearius</name>
    <dbReference type="NCBI Taxonomy" id="679926"/>
    <lineage>
        <taxon>Archaea</taxon>
        <taxon>Methanobacteriati</taxon>
        <taxon>Methanobacteriota</taxon>
        <taxon>Stenosarchaea group</taxon>
        <taxon>Methanomicrobia</taxon>
        <taxon>Methanomicrobiales</taxon>
        <taxon>Methanomicrobiaceae</taxon>
        <taxon>Methanolacinia</taxon>
    </lineage>
</organism>
<evidence type="ECO:0000313" key="3">
    <source>
        <dbReference type="Proteomes" id="UP000006565"/>
    </source>
</evidence>
<proteinExistence type="predicted"/>
<evidence type="ECO:0000259" key="1">
    <source>
        <dbReference type="Pfam" id="PF01927"/>
    </source>
</evidence>
<evidence type="ECO:0000313" key="2">
    <source>
        <dbReference type="EMBL" id="ADN35607.1"/>
    </source>
</evidence>
<dbReference type="AlphaFoldDB" id="E1RJ89"/>
<accession>E1RJ89</accession>
<feature type="domain" description="Mut7-C RNAse" evidence="1">
    <location>
        <begin position="5"/>
        <end position="151"/>
    </location>
</feature>
<name>E1RJ89_METP4</name>
<protein>
    <recommendedName>
        <fullName evidence="1">Mut7-C RNAse domain-containing protein</fullName>
    </recommendedName>
</protein>
<dbReference type="eggNOG" id="arCOG04290">
    <property type="taxonomic scope" value="Archaea"/>
</dbReference>
<dbReference type="InterPro" id="IPR002782">
    <property type="entry name" value="Mut7-C_RNAse_dom"/>
</dbReference>